<dbReference type="AlphaFoldDB" id="A0A8K0X1L0"/>
<name>A0A8K0X1L0_9PEZI</name>
<reference evidence="1" key="1">
    <citation type="journal article" date="2021" name="Nat. Commun.">
        <title>Genetic determinants of endophytism in the Arabidopsis root mycobiome.</title>
        <authorList>
            <person name="Mesny F."/>
            <person name="Miyauchi S."/>
            <person name="Thiergart T."/>
            <person name="Pickel B."/>
            <person name="Atanasova L."/>
            <person name="Karlsson M."/>
            <person name="Huettel B."/>
            <person name="Barry K.W."/>
            <person name="Haridas S."/>
            <person name="Chen C."/>
            <person name="Bauer D."/>
            <person name="Andreopoulos W."/>
            <person name="Pangilinan J."/>
            <person name="LaButti K."/>
            <person name="Riley R."/>
            <person name="Lipzen A."/>
            <person name="Clum A."/>
            <person name="Drula E."/>
            <person name="Henrissat B."/>
            <person name="Kohler A."/>
            <person name="Grigoriev I.V."/>
            <person name="Martin F.M."/>
            <person name="Hacquard S."/>
        </authorList>
    </citation>
    <scope>NUCLEOTIDE SEQUENCE</scope>
    <source>
        <strain evidence="1">MPI-CAGE-AT-0016</strain>
    </source>
</reference>
<sequence length="147" mass="15982">MAHSYDSEYPPGAAVAPGIAQFISDFYALSDTPGDTPGAHERYVDAFTADATFILASKKSVGSEEIRATREGMWAKVASRRHTVNKVFPFGANSEELMLYGSVAFTFKAGGGAEVDWAGRAQLEKSADGKYRLKFYQVYLDTGAYSK</sequence>
<proteinExistence type="predicted"/>
<dbReference type="Gene3D" id="3.10.450.50">
    <property type="match status" value="1"/>
</dbReference>
<dbReference type="EMBL" id="JAGPXD010000005">
    <property type="protein sequence ID" value="KAH7353708.1"/>
    <property type="molecule type" value="Genomic_DNA"/>
</dbReference>
<dbReference type="Proteomes" id="UP000813385">
    <property type="component" value="Unassembled WGS sequence"/>
</dbReference>
<evidence type="ECO:0000313" key="2">
    <source>
        <dbReference type="Proteomes" id="UP000813385"/>
    </source>
</evidence>
<dbReference type="PANTHER" id="PTHR39401:SF1">
    <property type="entry name" value="SNOAL-LIKE DOMAIN-CONTAINING PROTEIN"/>
    <property type="match status" value="1"/>
</dbReference>
<comment type="caution">
    <text evidence="1">The sequence shown here is derived from an EMBL/GenBank/DDBJ whole genome shotgun (WGS) entry which is preliminary data.</text>
</comment>
<keyword evidence="2" id="KW-1185">Reference proteome</keyword>
<organism evidence="1 2">
    <name type="scientific">Plectosphaerella cucumerina</name>
    <dbReference type="NCBI Taxonomy" id="40658"/>
    <lineage>
        <taxon>Eukaryota</taxon>
        <taxon>Fungi</taxon>
        <taxon>Dikarya</taxon>
        <taxon>Ascomycota</taxon>
        <taxon>Pezizomycotina</taxon>
        <taxon>Sordariomycetes</taxon>
        <taxon>Hypocreomycetidae</taxon>
        <taxon>Glomerellales</taxon>
        <taxon>Plectosphaerellaceae</taxon>
        <taxon>Plectosphaerella</taxon>
    </lineage>
</organism>
<accession>A0A8K0X1L0</accession>
<gene>
    <name evidence="1" type="ORF">B0T11DRAFT_287278</name>
</gene>
<evidence type="ECO:0000313" key="1">
    <source>
        <dbReference type="EMBL" id="KAH7353708.1"/>
    </source>
</evidence>
<dbReference type="SUPFAM" id="SSF54427">
    <property type="entry name" value="NTF2-like"/>
    <property type="match status" value="1"/>
</dbReference>
<dbReference type="PANTHER" id="PTHR39401">
    <property type="entry name" value="SNOAL-LIKE DOMAIN-CONTAINING PROTEIN"/>
    <property type="match status" value="1"/>
</dbReference>
<dbReference type="InterPro" id="IPR032710">
    <property type="entry name" value="NTF2-like_dom_sf"/>
</dbReference>
<protein>
    <submittedName>
        <fullName evidence="1">Uncharacterized protein</fullName>
    </submittedName>
</protein>
<dbReference type="OrthoDB" id="3468019at2759"/>